<evidence type="ECO:0000256" key="2">
    <source>
        <dbReference type="SAM" id="Phobius"/>
    </source>
</evidence>
<accession>A0A6P4ENH6</accession>
<keyword evidence="4" id="KW-1185">Reference proteome</keyword>
<dbReference type="Proteomes" id="UP001652680">
    <property type="component" value="Unassembled WGS sequence"/>
</dbReference>
<dbReference type="AlphaFoldDB" id="A0A6P4ENH6"/>
<evidence type="ECO:0000313" key="5">
    <source>
        <dbReference type="RefSeq" id="XP_016976583.1"/>
    </source>
</evidence>
<gene>
    <name evidence="5" type="primary">LOC108042694</name>
    <name evidence="3" type="synonym">108042694</name>
</gene>
<feature type="region of interest" description="Disordered" evidence="1">
    <location>
        <begin position="169"/>
        <end position="199"/>
    </location>
</feature>
<reference evidence="5" key="2">
    <citation type="submission" date="2025-04" db="UniProtKB">
        <authorList>
            <consortium name="RefSeq"/>
        </authorList>
    </citation>
    <scope>IDENTIFICATION</scope>
</reference>
<keyword evidence="2" id="KW-0472">Membrane</keyword>
<organism evidence="5">
    <name type="scientific">Drosophila rhopaloa</name>
    <name type="common">Fruit fly</name>
    <dbReference type="NCBI Taxonomy" id="1041015"/>
    <lineage>
        <taxon>Eukaryota</taxon>
        <taxon>Metazoa</taxon>
        <taxon>Ecdysozoa</taxon>
        <taxon>Arthropoda</taxon>
        <taxon>Hexapoda</taxon>
        <taxon>Insecta</taxon>
        <taxon>Pterygota</taxon>
        <taxon>Neoptera</taxon>
        <taxon>Endopterygota</taxon>
        <taxon>Diptera</taxon>
        <taxon>Brachycera</taxon>
        <taxon>Muscomorpha</taxon>
        <taxon>Ephydroidea</taxon>
        <taxon>Drosophilidae</taxon>
        <taxon>Drosophila</taxon>
        <taxon>Sophophora</taxon>
    </lineage>
</organism>
<reference evidence="4" key="1">
    <citation type="journal article" date="2021" name="Elife">
        <title>Highly contiguous assemblies of 101 drosophilid genomes.</title>
        <authorList>
            <person name="Kim B.Y."/>
            <person name="Wang J.R."/>
            <person name="Miller D.E."/>
            <person name="Barmina O."/>
            <person name="Delaney E."/>
            <person name="Thompson A."/>
            <person name="Comeault A.A."/>
            <person name="Peede D."/>
            <person name="D'Agostino E.R."/>
            <person name="Pelaez J."/>
            <person name="Aguilar J.M."/>
            <person name="Haji D."/>
            <person name="Matsunaga T."/>
            <person name="Armstrong E.E."/>
            <person name="Zych M."/>
            <person name="Ogawa Y."/>
            <person name="Stamenkovic-Radak M."/>
            <person name="Jelic M."/>
            <person name="Veselinovic M.S."/>
            <person name="Tanaskovic M."/>
            <person name="Eric P."/>
            <person name="Gao J.J."/>
            <person name="Katoh T.K."/>
            <person name="Toda M.J."/>
            <person name="Watabe H."/>
            <person name="Watada M."/>
            <person name="Davis J.S."/>
            <person name="Moyle L.C."/>
            <person name="Manoli G."/>
            <person name="Bertolini E."/>
            <person name="Kostal V."/>
            <person name="Hawley R.S."/>
            <person name="Takahashi A."/>
            <person name="Jones C.D."/>
            <person name="Price D.K."/>
            <person name="Whiteman N."/>
            <person name="Kopp A."/>
            <person name="Matute D.R."/>
            <person name="Petrov D.A."/>
        </authorList>
    </citation>
    <scope>NUCLEOTIDE SEQUENCE [LARGE SCALE GENOMIC DNA]</scope>
</reference>
<dbReference type="OrthoDB" id="7859554at2759"/>
<keyword evidence="2" id="KW-0812">Transmembrane</keyword>
<feature type="transmembrane region" description="Helical" evidence="2">
    <location>
        <begin position="69"/>
        <end position="89"/>
    </location>
</feature>
<dbReference type="GeneID" id="108042694"/>
<evidence type="ECO:0000256" key="1">
    <source>
        <dbReference type="SAM" id="MobiDB-lite"/>
    </source>
</evidence>
<reference evidence="3" key="3">
    <citation type="submission" date="2025-05" db="UniProtKB">
        <authorList>
            <consortium name="EnsemblMetazoa"/>
        </authorList>
    </citation>
    <scope>IDENTIFICATION</scope>
</reference>
<dbReference type="EnsemblMetazoa" id="XM_017121094.1">
    <property type="protein sequence ID" value="XP_016976583.1"/>
    <property type="gene ID" value="LOC108042694"/>
</dbReference>
<evidence type="ECO:0000313" key="3">
    <source>
        <dbReference type="EnsemblMetazoa" id="XP_016976583.1"/>
    </source>
</evidence>
<sequence>MVQVYTKCRDLLNNTDMLPMWWLDDSPAVFKADVEGMTAVDCHRLKRELAKEVNEEAEVEANEFDLGRIMGLVLALAAIFVLFILLCGLKRRKRNSDEVEAFKPEPEEAPPIFRFLKKNKKRVCKSWMRKNCRPLFLHNETQIKEFSIKAEREVAVHTERTQQKIALWTKARDREAQKKMDKLQRTTEKASRKKKPQHH</sequence>
<name>A0A6P4ENH6_DRORH</name>
<protein>
    <submittedName>
        <fullName evidence="5">Uncharacterized protein LOC108042694</fullName>
    </submittedName>
</protein>
<evidence type="ECO:0000313" key="4">
    <source>
        <dbReference type="Proteomes" id="UP001652680"/>
    </source>
</evidence>
<proteinExistence type="predicted"/>
<feature type="compositionally biased region" description="Basic and acidic residues" evidence="1">
    <location>
        <begin position="170"/>
        <end position="190"/>
    </location>
</feature>
<dbReference type="RefSeq" id="XP_016976583.1">
    <property type="nucleotide sequence ID" value="XM_017121094.1"/>
</dbReference>
<keyword evidence="2" id="KW-1133">Transmembrane helix</keyword>